<evidence type="ECO:0000313" key="3">
    <source>
        <dbReference type="Proteomes" id="UP000008221"/>
    </source>
</evidence>
<proteinExistence type="predicted"/>
<dbReference type="AlphaFoldDB" id="A0LWU8"/>
<dbReference type="Proteomes" id="UP000008221">
    <property type="component" value="Chromosome"/>
</dbReference>
<protein>
    <recommendedName>
        <fullName evidence="4">DUF5318 domain-containing protein</fullName>
    </recommendedName>
</protein>
<accession>A0LWU8</accession>
<sequence length="135" mass="15197">MVDYSLARRATLQAVARGQVPLSDVCDAHPYLLRAAKFHGEPTNEPCPVCRKELLTRVSYTYGDALGEYNGRIKATRELEEMEHEIHEFRVYVVEVCQGCAWNHLALTFVLGHGRAPQRSGGRRRTRADQLTADG</sequence>
<feature type="region of interest" description="Disordered" evidence="1">
    <location>
        <begin position="115"/>
        <end position="135"/>
    </location>
</feature>
<evidence type="ECO:0008006" key="4">
    <source>
        <dbReference type="Google" id="ProtNLM"/>
    </source>
</evidence>
<dbReference type="InParanoid" id="A0LWU8"/>
<evidence type="ECO:0000256" key="1">
    <source>
        <dbReference type="SAM" id="MobiDB-lite"/>
    </source>
</evidence>
<dbReference type="KEGG" id="ace:Acel_2136"/>
<dbReference type="InterPro" id="IPR035169">
    <property type="entry name" value="DUF5318"/>
</dbReference>
<dbReference type="STRING" id="351607.Acel_2136"/>
<organism evidence="2 3">
    <name type="scientific">Acidothermus cellulolyticus (strain ATCC 43068 / DSM 8971 / 11B)</name>
    <dbReference type="NCBI Taxonomy" id="351607"/>
    <lineage>
        <taxon>Bacteria</taxon>
        <taxon>Bacillati</taxon>
        <taxon>Actinomycetota</taxon>
        <taxon>Actinomycetes</taxon>
        <taxon>Acidothermales</taxon>
        <taxon>Acidothermaceae</taxon>
        <taxon>Acidothermus</taxon>
    </lineage>
</organism>
<gene>
    <name evidence="2" type="ordered locus">Acel_2136</name>
</gene>
<dbReference type="Pfam" id="PF17249">
    <property type="entry name" value="DUF5318"/>
    <property type="match status" value="1"/>
</dbReference>
<keyword evidence="3" id="KW-1185">Reference proteome</keyword>
<name>A0LWU8_ACIC1</name>
<dbReference type="eggNOG" id="ENOG5032SMG">
    <property type="taxonomic scope" value="Bacteria"/>
</dbReference>
<evidence type="ECO:0000313" key="2">
    <source>
        <dbReference type="EMBL" id="ABK53908.1"/>
    </source>
</evidence>
<dbReference type="HOGENOM" id="CLU_124443_1_0_11"/>
<dbReference type="EMBL" id="CP000481">
    <property type="protein sequence ID" value="ABK53908.1"/>
    <property type="molecule type" value="Genomic_DNA"/>
</dbReference>
<reference evidence="2 3" key="1">
    <citation type="journal article" date="2009" name="Genome Res.">
        <title>Complete genome of the cellulolytic thermophile Acidothermus cellulolyticus 11B provides insights into its ecophysiological and evolutionary adaptations.</title>
        <authorList>
            <person name="Barabote R.D."/>
            <person name="Xie G."/>
            <person name="Leu D.H."/>
            <person name="Normand P."/>
            <person name="Necsulea A."/>
            <person name="Daubin V."/>
            <person name="Medigue C."/>
            <person name="Adney W.S."/>
            <person name="Xu X.C."/>
            <person name="Lapidus A."/>
            <person name="Parales R.E."/>
            <person name="Detter C."/>
            <person name="Pujic P."/>
            <person name="Bruce D."/>
            <person name="Lavire C."/>
            <person name="Challacombe J.F."/>
            <person name="Brettin T.S."/>
            <person name="Berry A.M."/>
        </authorList>
    </citation>
    <scope>NUCLEOTIDE SEQUENCE [LARGE SCALE GENOMIC DNA]</scope>
    <source>
        <strain evidence="3">ATCC 43068 / DSM 8971 / 11B</strain>
    </source>
</reference>